<accession>A0A7Z1DST9</accession>
<dbReference type="Proteomes" id="UP000216984">
    <property type="component" value="Unassembled WGS sequence"/>
</dbReference>
<dbReference type="InterPro" id="IPR004843">
    <property type="entry name" value="Calcineurin-like_PHP"/>
</dbReference>
<dbReference type="AlphaFoldDB" id="A0A7Z1DST9"/>
<evidence type="ECO:0000313" key="2">
    <source>
        <dbReference type="EMBL" id="OZC35341.1"/>
    </source>
</evidence>
<dbReference type="GO" id="GO:0016787">
    <property type="term" value="F:hydrolase activity"/>
    <property type="evidence" value="ECO:0007669"/>
    <property type="project" value="InterPro"/>
</dbReference>
<evidence type="ECO:0000313" key="3">
    <source>
        <dbReference type="Proteomes" id="UP000216984"/>
    </source>
</evidence>
<proteinExistence type="predicted"/>
<feature type="domain" description="Calcineurin-like phosphoesterase" evidence="1">
    <location>
        <begin position="49"/>
        <end position="233"/>
    </location>
</feature>
<evidence type="ECO:0000259" key="1">
    <source>
        <dbReference type="Pfam" id="PF00149"/>
    </source>
</evidence>
<comment type="caution">
    <text evidence="2">The sequence shown here is derived from an EMBL/GenBank/DDBJ whole genome shotgun (WGS) entry which is preliminary data.</text>
</comment>
<dbReference type="InterPro" id="IPR029052">
    <property type="entry name" value="Metallo-depent_PP-like"/>
</dbReference>
<dbReference type="EMBL" id="NEFY01000011">
    <property type="protein sequence ID" value="OZC35341.1"/>
    <property type="molecule type" value="Genomic_DNA"/>
</dbReference>
<dbReference type="Gene3D" id="3.60.21.10">
    <property type="match status" value="1"/>
</dbReference>
<name>A0A7Z1DST9_9GAMM</name>
<sequence length="265" mass="28573">MPRIARFDPEPFFTLPHRTSGPAGAPLHNRLPFYRAYAIGLPSHVRSLVLTSDLQGREAGGQNRLLGVPVAEALLALSREGVIPAPDAVFLCGDLYDYPDCRKRGGTGPVDEVFQAFSAITPEVVGVLGNHDQMEYPEALPDNTTLLDGEVVGMLGNLNVGGVSGIVGNPNRNQRRTEDDFLAALESVTDQAPEILLLHQGPTDPERADRRGDPGVALSLETGFQGLTVFGHTRWDWPWLISLGEGQALNVDGRLVVVLPEVDGE</sequence>
<dbReference type="Pfam" id="PF00149">
    <property type="entry name" value="Metallophos"/>
    <property type="match status" value="1"/>
</dbReference>
<gene>
    <name evidence="2" type="ORF">B9Q17_06475</name>
</gene>
<dbReference type="SUPFAM" id="SSF56300">
    <property type="entry name" value="Metallo-dependent phosphatases"/>
    <property type="match status" value="1"/>
</dbReference>
<keyword evidence="3" id="KW-1185">Reference proteome</keyword>
<reference evidence="2 3" key="1">
    <citation type="submission" date="2017-06" db="EMBL/GenBank/DDBJ databases">
        <title>Draft genome sequence of the halophilic bacterium Marinobacter vinifirmus FB1.</title>
        <authorList>
            <person name="Stepanov V.G."/>
            <person name="Roberts D.J."/>
            <person name="Fox G.E."/>
        </authorList>
    </citation>
    <scope>NUCLEOTIDE SEQUENCE [LARGE SCALE GENOMIC DNA]</scope>
    <source>
        <strain evidence="2 3">FB1</strain>
    </source>
</reference>
<organism evidence="2 3">
    <name type="scientific">Marinobacter vinifirmus</name>
    <dbReference type="NCBI Taxonomy" id="355591"/>
    <lineage>
        <taxon>Bacteria</taxon>
        <taxon>Pseudomonadati</taxon>
        <taxon>Pseudomonadota</taxon>
        <taxon>Gammaproteobacteria</taxon>
        <taxon>Pseudomonadales</taxon>
        <taxon>Marinobacteraceae</taxon>
        <taxon>Marinobacter</taxon>
    </lineage>
</organism>
<protein>
    <recommendedName>
        <fullName evidence="1">Calcineurin-like phosphoesterase domain-containing protein</fullName>
    </recommendedName>
</protein>
<dbReference type="RefSeq" id="WP_094625540.1">
    <property type="nucleotide sequence ID" value="NZ_NEFY01000011.1"/>
</dbReference>